<proteinExistence type="predicted"/>
<sequence>MISKKKTNDDLDPDYQPDSEDDLDSLQPEKTIQVHSHYIISGSNPLQVSSLLPASPQPGTSFALSNSANYYFLNR</sequence>
<feature type="compositionally biased region" description="Acidic residues" evidence="1">
    <location>
        <begin position="10"/>
        <end position="24"/>
    </location>
</feature>
<evidence type="ECO:0000313" key="3">
    <source>
        <dbReference type="Proteomes" id="UP001152799"/>
    </source>
</evidence>
<evidence type="ECO:0000256" key="1">
    <source>
        <dbReference type="SAM" id="MobiDB-lite"/>
    </source>
</evidence>
<dbReference type="EMBL" id="OU892278">
    <property type="protein sequence ID" value="CAG9764502.1"/>
    <property type="molecule type" value="Genomic_DNA"/>
</dbReference>
<feature type="region of interest" description="Disordered" evidence="1">
    <location>
        <begin position="1"/>
        <end position="30"/>
    </location>
</feature>
<reference evidence="2" key="1">
    <citation type="submission" date="2022-01" db="EMBL/GenBank/DDBJ databases">
        <authorList>
            <person name="King R."/>
        </authorList>
    </citation>
    <scope>NUCLEOTIDE SEQUENCE</scope>
</reference>
<keyword evidence="3" id="KW-1185">Reference proteome</keyword>
<dbReference type="OrthoDB" id="10527112at2759"/>
<dbReference type="Proteomes" id="UP001152799">
    <property type="component" value="Chromosome 2"/>
</dbReference>
<evidence type="ECO:0000313" key="2">
    <source>
        <dbReference type="EMBL" id="CAG9764502.1"/>
    </source>
</evidence>
<accession>A0A9N9MKY1</accession>
<gene>
    <name evidence="2" type="ORF">CEUTPL_LOCUS5141</name>
</gene>
<organism evidence="2 3">
    <name type="scientific">Ceutorhynchus assimilis</name>
    <name type="common">cabbage seed weevil</name>
    <dbReference type="NCBI Taxonomy" id="467358"/>
    <lineage>
        <taxon>Eukaryota</taxon>
        <taxon>Metazoa</taxon>
        <taxon>Ecdysozoa</taxon>
        <taxon>Arthropoda</taxon>
        <taxon>Hexapoda</taxon>
        <taxon>Insecta</taxon>
        <taxon>Pterygota</taxon>
        <taxon>Neoptera</taxon>
        <taxon>Endopterygota</taxon>
        <taxon>Coleoptera</taxon>
        <taxon>Polyphaga</taxon>
        <taxon>Cucujiformia</taxon>
        <taxon>Curculionidae</taxon>
        <taxon>Ceutorhynchinae</taxon>
        <taxon>Ceutorhynchus</taxon>
    </lineage>
</organism>
<dbReference type="AlphaFoldDB" id="A0A9N9MKY1"/>
<name>A0A9N9MKY1_9CUCU</name>
<protein>
    <submittedName>
        <fullName evidence="2">Uncharacterized protein</fullName>
    </submittedName>
</protein>